<name>K1SPC4_9ZZZZ</name>
<gene>
    <name evidence="1" type="ORF">OBE_11424</name>
</gene>
<reference evidence="1" key="1">
    <citation type="journal article" date="2013" name="Environ. Microbiol.">
        <title>Microbiota from the distal guts of lean and obese adolescents exhibit partial functional redundancy besides clear differences in community structure.</title>
        <authorList>
            <person name="Ferrer M."/>
            <person name="Ruiz A."/>
            <person name="Lanza F."/>
            <person name="Haange S.B."/>
            <person name="Oberbach A."/>
            <person name="Till H."/>
            <person name="Bargiela R."/>
            <person name="Campoy C."/>
            <person name="Segura M.T."/>
            <person name="Richter M."/>
            <person name="von Bergen M."/>
            <person name="Seifert J."/>
            <person name="Suarez A."/>
        </authorList>
    </citation>
    <scope>NUCLEOTIDE SEQUENCE</scope>
</reference>
<dbReference type="EMBL" id="AJWZ01007868">
    <property type="protein sequence ID" value="EKC55720.1"/>
    <property type="molecule type" value="Genomic_DNA"/>
</dbReference>
<accession>K1SPC4</accession>
<sequence length="120" mass="13899">MTDPEFASEVGNHVISECNKALDRIREGITLLVENDSAFEAFCFMNRAMLLQRNIMNYSKKYGSGITCNFGDFVNPKDPKNDFAWRPFQIAFILMNLSGIVDPEHSDRNIVDLLYSRWRR</sequence>
<dbReference type="AlphaFoldDB" id="K1SPC4"/>
<keyword evidence="1" id="KW-0347">Helicase</keyword>
<proteinExistence type="predicted"/>
<evidence type="ECO:0000313" key="1">
    <source>
        <dbReference type="EMBL" id="EKC55720.1"/>
    </source>
</evidence>
<comment type="caution">
    <text evidence="1">The sequence shown here is derived from an EMBL/GenBank/DDBJ whole genome shotgun (WGS) entry which is preliminary data.</text>
</comment>
<keyword evidence="1" id="KW-0378">Hydrolase</keyword>
<organism evidence="1">
    <name type="scientific">human gut metagenome</name>
    <dbReference type="NCBI Taxonomy" id="408170"/>
    <lineage>
        <taxon>unclassified sequences</taxon>
        <taxon>metagenomes</taxon>
        <taxon>organismal metagenomes</taxon>
    </lineage>
</organism>
<protein>
    <submittedName>
        <fullName evidence="1">Helicase domain protein</fullName>
    </submittedName>
</protein>
<keyword evidence="1" id="KW-0067">ATP-binding</keyword>
<keyword evidence="1" id="KW-0547">Nucleotide-binding</keyword>
<dbReference type="GO" id="GO:0004386">
    <property type="term" value="F:helicase activity"/>
    <property type="evidence" value="ECO:0007669"/>
    <property type="project" value="UniProtKB-KW"/>
</dbReference>